<keyword evidence="2" id="KW-0378">Hydrolase</keyword>
<dbReference type="Proteomes" id="UP000095767">
    <property type="component" value="Unassembled WGS sequence"/>
</dbReference>
<feature type="domain" description="Alpha/beta hydrolase fold-3" evidence="3">
    <location>
        <begin position="9"/>
        <end position="72"/>
    </location>
</feature>
<dbReference type="Gene3D" id="3.40.50.1820">
    <property type="entry name" value="alpha/beta hydrolase"/>
    <property type="match status" value="1"/>
</dbReference>
<evidence type="ECO:0000256" key="1">
    <source>
        <dbReference type="ARBA" id="ARBA00010515"/>
    </source>
</evidence>
<dbReference type="InterPro" id="IPR029058">
    <property type="entry name" value="AB_hydrolase_fold"/>
</dbReference>
<dbReference type="InterPro" id="IPR050466">
    <property type="entry name" value="Carboxylest/Gibb_receptor"/>
</dbReference>
<name>A0A1E5VGS1_9POAL</name>
<dbReference type="SUPFAM" id="SSF53474">
    <property type="entry name" value="alpha/beta-Hydrolases"/>
    <property type="match status" value="1"/>
</dbReference>
<protein>
    <recommendedName>
        <fullName evidence="3">Alpha/beta hydrolase fold-3 domain-containing protein</fullName>
    </recommendedName>
</protein>
<dbReference type="PANTHER" id="PTHR23024:SF365">
    <property type="entry name" value="ALPHA_BETA HYDROLASE FOLD-3 DOMAIN-CONTAINING PROTEIN"/>
    <property type="match status" value="1"/>
</dbReference>
<dbReference type="STRING" id="888268.A0A1E5VGS1"/>
<evidence type="ECO:0000313" key="4">
    <source>
        <dbReference type="EMBL" id="OEL24301.1"/>
    </source>
</evidence>
<gene>
    <name evidence="4" type="ORF">BAE44_0014680</name>
</gene>
<accession>A0A1E5VGS1</accession>
<dbReference type="PROSITE" id="PS01173">
    <property type="entry name" value="LIPASE_GDXG_HIS"/>
    <property type="match status" value="1"/>
</dbReference>
<dbReference type="EMBL" id="LWDX02039970">
    <property type="protein sequence ID" value="OEL24301.1"/>
    <property type="molecule type" value="Genomic_DNA"/>
</dbReference>
<reference evidence="4 5" key="1">
    <citation type="submission" date="2016-09" db="EMBL/GenBank/DDBJ databases">
        <title>The draft genome of Dichanthelium oligosanthes: A C3 panicoid grass species.</title>
        <authorList>
            <person name="Studer A.J."/>
            <person name="Schnable J.C."/>
            <person name="Brutnell T.P."/>
        </authorList>
    </citation>
    <scope>NUCLEOTIDE SEQUENCE [LARGE SCALE GENOMIC DNA]</scope>
    <source>
        <strain evidence="5">cv. Kellogg 1175</strain>
        <tissue evidence="4">Leaf</tissue>
    </source>
</reference>
<dbReference type="InterPro" id="IPR013094">
    <property type="entry name" value="AB_hydrolase_3"/>
</dbReference>
<evidence type="ECO:0000259" key="3">
    <source>
        <dbReference type="Pfam" id="PF07859"/>
    </source>
</evidence>
<dbReference type="InterPro" id="IPR002168">
    <property type="entry name" value="Lipase_GDXG_HIS_AS"/>
</dbReference>
<dbReference type="PANTHER" id="PTHR23024">
    <property type="entry name" value="ARYLACETAMIDE DEACETYLASE"/>
    <property type="match status" value="1"/>
</dbReference>
<comment type="similarity">
    <text evidence="1">Belongs to the 'GDXG' lipolytic enzyme family.</text>
</comment>
<dbReference type="OrthoDB" id="408631at2759"/>
<proteinExistence type="inferred from homology"/>
<evidence type="ECO:0000313" key="5">
    <source>
        <dbReference type="Proteomes" id="UP000095767"/>
    </source>
</evidence>
<dbReference type="Pfam" id="PF07859">
    <property type="entry name" value="Abhydrolase_3"/>
    <property type="match status" value="1"/>
</dbReference>
<organism evidence="4 5">
    <name type="scientific">Dichanthelium oligosanthes</name>
    <dbReference type="NCBI Taxonomy" id="888268"/>
    <lineage>
        <taxon>Eukaryota</taxon>
        <taxon>Viridiplantae</taxon>
        <taxon>Streptophyta</taxon>
        <taxon>Embryophyta</taxon>
        <taxon>Tracheophyta</taxon>
        <taxon>Spermatophyta</taxon>
        <taxon>Magnoliopsida</taxon>
        <taxon>Liliopsida</taxon>
        <taxon>Poales</taxon>
        <taxon>Poaceae</taxon>
        <taxon>PACMAD clade</taxon>
        <taxon>Panicoideae</taxon>
        <taxon>Panicodae</taxon>
        <taxon>Paniceae</taxon>
        <taxon>Dichantheliinae</taxon>
        <taxon>Dichanthelium</taxon>
    </lineage>
</organism>
<keyword evidence="5" id="KW-1185">Reference proteome</keyword>
<evidence type="ECO:0000256" key="2">
    <source>
        <dbReference type="ARBA" id="ARBA00022801"/>
    </source>
</evidence>
<dbReference type="GO" id="GO:0016787">
    <property type="term" value="F:hydrolase activity"/>
    <property type="evidence" value="ECO:0007669"/>
    <property type="project" value="UniProtKB-KW"/>
</dbReference>
<dbReference type="AlphaFoldDB" id="A0A1E5VGS1"/>
<comment type="caution">
    <text evidence="4">The sequence shown here is derived from an EMBL/GenBank/DDBJ whole genome shotgun (WGS) entry which is preliminary data.</text>
</comment>
<sequence length="95" mass="9669">MGRGHGRVVVYFHGGGFVIGSPGSAAYHRCLNDLAAACPAIAVSIDSRLTPKHPVPAAYEDSLAALQWALSWPGTARAATSATTSLCTGTSGAWG</sequence>